<gene>
    <name evidence="1" type="ORF">BDN71DRAFT_1453370</name>
</gene>
<dbReference type="AlphaFoldDB" id="A0A9P5ZN66"/>
<name>A0A9P5ZN66_PLEER</name>
<proteinExistence type="predicted"/>
<comment type="caution">
    <text evidence="1">The sequence shown here is derived from an EMBL/GenBank/DDBJ whole genome shotgun (WGS) entry which is preliminary data.</text>
</comment>
<reference evidence="1" key="1">
    <citation type="submission" date="2020-11" db="EMBL/GenBank/DDBJ databases">
        <authorList>
            <consortium name="DOE Joint Genome Institute"/>
            <person name="Ahrendt S."/>
            <person name="Riley R."/>
            <person name="Andreopoulos W."/>
            <person name="Labutti K."/>
            <person name="Pangilinan J."/>
            <person name="Ruiz-Duenas F.J."/>
            <person name="Barrasa J.M."/>
            <person name="Sanchez-Garcia M."/>
            <person name="Camarero S."/>
            <person name="Miyauchi S."/>
            <person name="Serrano A."/>
            <person name="Linde D."/>
            <person name="Babiker R."/>
            <person name="Drula E."/>
            <person name="Ayuso-Fernandez I."/>
            <person name="Pacheco R."/>
            <person name="Padilla G."/>
            <person name="Ferreira P."/>
            <person name="Barriuso J."/>
            <person name="Kellner H."/>
            <person name="Castanera R."/>
            <person name="Alfaro M."/>
            <person name="Ramirez L."/>
            <person name="Pisabarro A.G."/>
            <person name="Kuo A."/>
            <person name="Tritt A."/>
            <person name="Lipzen A."/>
            <person name="He G."/>
            <person name="Yan M."/>
            <person name="Ng V."/>
            <person name="Cullen D."/>
            <person name="Martin F."/>
            <person name="Rosso M.-N."/>
            <person name="Henrissat B."/>
            <person name="Hibbett D."/>
            <person name="Martinez A.T."/>
            <person name="Grigoriev I.V."/>
        </authorList>
    </citation>
    <scope>NUCLEOTIDE SEQUENCE</scope>
    <source>
        <strain evidence="1">ATCC 90797</strain>
    </source>
</reference>
<organism evidence="1 2">
    <name type="scientific">Pleurotus eryngii</name>
    <name type="common">Boletus of the steppes</name>
    <dbReference type="NCBI Taxonomy" id="5323"/>
    <lineage>
        <taxon>Eukaryota</taxon>
        <taxon>Fungi</taxon>
        <taxon>Dikarya</taxon>
        <taxon>Basidiomycota</taxon>
        <taxon>Agaricomycotina</taxon>
        <taxon>Agaricomycetes</taxon>
        <taxon>Agaricomycetidae</taxon>
        <taxon>Agaricales</taxon>
        <taxon>Pleurotineae</taxon>
        <taxon>Pleurotaceae</taxon>
        <taxon>Pleurotus</taxon>
    </lineage>
</organism>
<evidence type="ECO:0000313" key="1">
    <source>
        <dbReference type="EMBL" id="KAF9491163.1"/>
    </source>
</evidence>
<dbReference type="PROSITE" id="PS51257">
    <property type="entry name" value="PROKAR_LIPOPROTEIN"/>
    <property type="match status" value="1"/>
</dbReference>
<accession>A0A9P5ZN66</accession>
<evidence type="ECO:0000313" key="2">
    <source>
        <dbReference type="Proteomes" id="UP000807025"/>
    </source>
</evidence>
<dbReference type="EMBL" id="MU154625">
    <property type="protein sequence ID" value="KAF9491163.1"/>
    <property type="molecule type" value="Genomic_DNA"/>
</dbReference>
<protein>
    <submittedName>
        <fullName evidence="1">Uncharacterized protein</fullName>
    </submittedName>
</protein>
<sequence length="62" mass="7093">MEKLGVCCGHILSSCMVISEDDIVAPTLRTLKALSWHTDYHQWRLYIREFCEVSLLALGIVK</sequence>
<dbReference type="Proteomes" id="UP000807025">
    <property type="component" value="Unassembled WGS sequence"/>
</dbReference>
<keyword evidence="2" id="KW-1185">Reference proteome</keyword>